<gene>
    <name evidence="1" type="ORF">HNQ81_002284</name>
</gene>
<dbReference type="RefSeq" id="WP_183351397.1">
    <property type="nucleotide sequence ID" value="NZ_JACHEO010000013.1"/>
</dbReference>
<keyword evidence="2" id="KW-1185">Reference proteome</keyword>
<evidence type="ECO:0000313" key="1">
    <source>
        <dbReference type="EMBL" id="MBB5348548.1"/>
    </source>
</evidence>
<name>A0A840V112_9BACT</name>
<organism evidence="1 2">
    <name type="scientific">Desulfoprunum benzoelyticum</name>
    <dbReference type="NCBI Taxonomy" id="1506996"/>
    <lineage>
        <taxon>Bacteria</taxon>
        <taxon>Pseudomonadati</taxon>
        <taxon>Thermodesulfobacteriota</taxon>
        <taxon>Desulfobulbia</taxon>
        <taxon>Desulfobulbales</taxon>
        <taxon>Desulfobulbaceae</taxon>
        <taxon>Desulfoprunum</taxon>
    </lineage>
</organism>
<proteinExistence type="predicted"/>
<dbReference type="AlphaFoldDB" id="A0A840V112"/>
<evidence type="ECO:0000313" key="2">
    <source>
        <dbReference type="Proteomes" id="UP000539642"/>
    </source>
</evidence>
<protein>
    <submittedName>
        <fullName evidence="1">Uncharacterized protein</fullName>
    </submittedName>
</protein>
<comment type="caution">
    <text evidence="1">The sequence shown here is derived from an EMBL/GenBank/DDBJ whole genome shotgun (WGS) entry which is preliminary data.</text>
</comment>
<dbReference type="EMBL" id="JACHEO010000013">
    <property type="protein sequence ID" value="MBB5348548.1"/>
    <property type="molecule type" value="Genomic_DNA"/>
</dbReference>
<accession>A0A840V112</accession>
<dbReference type="Proteomes" id="UP000539642">
    <property type="component" value="Unassembled WGS sequence"/>
</dbReference>
<sequence>MKDPEDQYTIFEFEFKDGKIVPAEQETASIPLEVAEETETYCDHCAWHDKFKTLTTTR</sequence>
<reference evidence="1 2" key="1">
    <citation type="submission" date="2020-08" db="EMBL/GenBank/DDBJ databases">
        <title>Genomic Encyclopedia of Type Strains, Phase IV (KMG-IV): sequencing the most valuable type-strain genomes for metagenomic binning, comparative biology and taxonomic classification.</title>
        <authorList>
            <person name="Goeker M."/>
        </authorList>
    </citation>
    <scope>NUCLEOTIDE SEQUENCE [LARGE SCALE GENOMIC DNA]</scope>
    <source>
        <strain evidence="1 2">DSM 28570</strain>
    </source>
</reference>